<feature type="transmembrane region" description="Helical" evidence="3">
    <location>
        <begin position="456"/>
        <end position="479"/>
    </location>
</feature>
<feature type="transmembrane region" description="Helical" evidence="3">
    <location>
        <begin position="297"/>
        <end position="320"/>
    </location>
</feature>
<reference evidence="5" key="1">
    <citation type="journal article" date="2014" name="Front. Microbiol.">
        <title>High frequency of phylogenetically diverse reductive dehalogenase-homologous genes in deep subseafloor sedimentary metagenomes.</title>
        <authorList>
            <person name="Kawai M."/>
            <person name="Futagami T."/>
            <person name="Toyoda A."/>
            <person name="Takaki Y."/>
            <person name="Nishi S."/>
            <person name="Hori S."/>
            <person name="Arai W."/>
            <person name="Tsubouchi T."/>
            <person name="Morono Y."/>
            <person name="Uchiyama I."/>
            <person name="Ito T."/>
            <person name="Fujiyama A."/>
            <person name="Inagaki F."/>
            <person name="Takami H."/>
        </authorList>
    </citation>
    <scope>NUCLEOTIDE SEQUENCE</scope>
    <source>
        <strain evidence="5">Expedition CK06-06</strain>
    </source>
</reference>
<dbReference type="InterPro" id="IPR001045">
    <property type="entry name" value="Spermi_synthase"/>
</dbReference>
<dbReference type="PROSITE" id="PS01330">
    <property type="entry name" value="PABS_1"/>
    <property type="match status" value="1"/>
</dbReference>
<dbReference type="Gene3D" id="3.40.50.150">
    <property type="entry name" value="Vaccinia Virus protein VP39"/>
    <property type="match status" value="1"/>
</dbReference>
<dbReference type="CDD" id="cd02440">
    <property type="entry name" value="AdoMet_MTases"/>
    <property type="match status" value="1"/>
</dbReference>
<organism evidence="5">
    <name type="scientific">marine sediment metagenome</name>
    <dbReference type="NCBI Taxonomy" id="412755"/>
    <lineage>
        <taxon>unclassified sequences</taxon>
        <taxon>metagenomes</taxon>
        <taxon>ecological metagenomes</taxon>
    </lineage>
</organism>
<evidence type="ECO:0000256" key="2">
    <source>
        <dbReference type="ARBA" id="ARBA00022679"/>
    </source>
</evidence>
<dbReference type="InterPro" id="IPR030374">
    <property type="entry name" value="PABS"/>
</dbReference>
<proteinExistence type="inferred from homology"/>
<feature type="transmembrane region" description="Helical" evidence="3">
    <location>
        <begin position="369"/>
        <end position="387"/>
    </location>
</feature>
<dbReference type="PROSITE" id="PS51006">
    <property type="entry name" value="PABS_2"/>
    <property type="match status" value="1"/>
</dbReference>
<dbReference type="InterPro" id="IPR030373">
    <property type="entry name" value="PABS_CS"/>
</dbReference>
<accession>X1AT66</accession>
<protein>
    <recommendedName>
        <fullName evidence="4">PABS domain-containing protein</fullName>
    </recommendedName>
</protein>
<evidence type="ECO:0000259" key="4">
    <source>
        <dbReference type="PROSITE" id="PS51006"/>
    </source>
</evidence>
<comment type="caution">
    <text evidence="5">The sequence shown here is derived from an EMBL/GenBank/DDBJ whole genome shotgun (WGS) entry which is preliminary data.</text>
</comment>
<dbReference type="SUPFAM" id="SSF53335">
    <property type="entry name" value="S-adenosyl-L-methionine-dependent methyltransferases"/>
    <property type="match status" value="1"/>
</dbReference>
<keyword evidence="3" id="KW-0472">Membrane</keyword>
<dbReference type="AlphaFoldDB" id="X1AT66"/>
<feature type="transmembrane region" description="Helical" evidence="3">
    <location>
        <begin position="399"/>
        <end position="417"/>
    </location>
</feature>
<evidence type="ECO:0000256" key="1">
    <source>
        <dbReference type="ARBA" id="ARBA00007867"/>
    </source>
</evidence>
<feature type="transmembrane region" description="Helical" evidence="3">
    <location>
        <begin position="326"/>
        <end position="348"/>
    </location>
</feature>
<feature type="transmembrane region" description="Helical" evidence="3">
    <location>
        <begin position="266"/>
        <end position="285"/>
    </location>
</feature>
<keyword evidence="3" id="KW-0812">Transmembrane</keyword>
<gene>
    <name evidence="5" type="ORF">S01H4_00451</name>
</gene>
<feature type="domain" description="PABS" evidence="4">
    <location>
        <begin position="1"/>
        <end position="181"/>
    </location>
</feature>
<keyword evidence="3" id="KW-1133">Transmembrane helix</keyword>
<dbReference type="PANTHER" id="PTHR11558">
    <property type="entry name" value="SPERMIDINE/SPERMINE SYNTHASE"/>
    <property type="match status" value="1"/>
</dbReference>
<dbReference type="InterPro" id="IPR029063">
    <property type="entry name" value="SAM-dependent_MTases_sf"/>
</dbReference>
<dbReference type="EMBL" id="BART01000062">
    <property type="protein sequence ID" value="GAG63046.1"/>
    <property type="molecule type" value="Genomic_DNA"/>
</dbReference>
<name>X1AT66_9ZZZZ</name>
<evidence type="ECO:0000313" key="5">
    <source>
        <dbReference type="EMBL" id="GAG63046.1"/>
    </source>
</evidence>
<comment type="similarity">
    <text evidence="1">Belongs to the spermidine/spermine synthase family.</text>
</comment>
<feature type="transmembrane region" description="Helical" evidence="3">
    <location>
        <begin position="429"/>
        <end position="450"/>
    </location>
</feature>
<sequence>MEEFAHLPLLFHPYPKNILLIGGGAGGVLNEIAKYTSVENIHYIELDPLIIKVVQKYVTPLTMAELNNPKVKIKYTDGRLWVKGPTRNYDVVLVNLPPPSTLQLNRFYTVDFFQEAKKVLDQDGIIAILAPGSLTYLNEELINLNTCLLLSLGKVFPYTRVIPGDFNILLASSDSEILNLDADRIIQRFKDYQLSTKLLTEFYIKYKLDPGRLKWYVDTLSSALSSSKKIRINNDLFPSGVFYYLAFWNTLYSPGLNNIFRLMEKVNLKTFLFPLILFIIIFLLIRAKTNKLKKASLPIAIATTGFAGMAFQLIIILTFQSFYGNIYHRIGLLATAFMAGLALGSIVINSIMERIRDKLSLLIKLEAAIVLYSVCLPFLLASFHLYLGKPWVFSSVQVMLLLLSLISGILVGAEFPLANKIYLIGLNKISWVAGMLYAADLIGAWLGAFIVSVMMIPILGILTTCLFIIAINLISLGLVATSGRIDISPDSRNFMSTKFTSSSNNVIG</sequence>
<dbReference type="GO" id="GO:0016740">
    <property type="term" value="F:transferase activity"/>
    <property type="evidence" value="ECO:0007669"/>
    <property type="project" value="UniProtKB-KW"/>
</dbReference>
<keyword evidence="2" id="KW-0808">Transferase</keyword>
<dbReference type="Pfam" id="PF01564">
    <property type="entry name" value="Spermine_synth"/>
    <property type="match status" value="1"/>
</dbReference>
<dbReference type="PANTHER" id="PTHR11558:SF11">
    <property type="entry name" value="SPERMIDINE SYNTHASE"/>
    <property type="match status" value="1"/>
</dbReference>
<evidence type="ECO:0000256" key="3">
    <source>
        <dbReference type="SAM" id="Phobius"/>
    </source>
</evidence>